<feature type="region of interest" description="Disordered" evidence="6">
    <location>
        <begin position="767"/>
        <end position="818"/>
    </location>
</feature>
<dbReference type="CDD" id="cd18673">
    <property type="entry name" value="PIN_XRN1-2-like"/>
    <property type="match status" value="1"/>
</dbReference>
<evidence type="ECO:0000256" key="4">
    <source>
        <dbReference type="ARBA" id="ARBA00022801"/>
    </source>
</evidence>
<feature type="domain" description="Xrn1 helical" evidence="8">
    <location>
        <begin position="267"/>
        <end position="369"/>
    </location>
</feature>
<dbReference type="GO" id="GO:0000956">
    <property type="term" value="P:nuclear-transcribed mRNA catabolic process"/>
    <property type="evidence" value="ECO:0007669"/>
    <property type="project" value="TreeGrafter"/>
</dbReference>
<feature type="compositionally biased region" description="Basic and acidic residues" evidence="6">
    <location>
        <begin position="780"/>
        <end position="802"/>
    </location>
</feature>
<dbReference type="InterPro" id="IPR027073">
    <property type="entry name" value="5_3_exoribonuclease"/>
</dbReference>
<keyword evidence="3" id="KW-0540">Nuclease</keyword>
<evidence type="ECO:0000313" key="10">
    <source>
        <dbReference type="Proteomes" id="UP001187192"/>
    </source>
</evidence>
<dbReference type="InterPro" id="IPR004859">
    <property type="entry name" value="Xrn1_N"/>
</dbReference>
<evidence type="ECO:0000259" key="7">
    <source>
        <dbReference type="Pfam" id="PF03159"/>
    </source>
</evidence>
<sequence>MGVPSFYRWLLGSFPRAVVDAYKGNNPEETMEFDNLYLDMNGIIHPCFHPEGLPAPRTYDEVFEAVFKYIDAVFSIVKPRKLLFLAIDGVAPRAKMNQQRSRRFRAAREAAEEAAEREELGVNVSETQEEQSGKLDSNVITPGTEFMALLSSALQHYIRLRMNERNLPGYDPNTRHCLYGLDADLIMLALTTHEIHFSILREDIRRPDFFSKNRRDSSRMSKQDAREVFIKKMENYISKLKFQFLHVWILREYLAHAMKIPDRTVKADLERLIDDFVLMCLFVGNDFLPHVPSLEISEGAIDLLMEIYKKEFVRMGGYLTNSFEVNLARMKHILEAVGSHEGGILRKRMQIKRETDVIDQRFSRKRNRNRNKRSVGGELKRSALLDSNTGVDKIKYGEVGWKERYYAEKFEVETEDDRERIRRDVVLKYTEGICWVMHYYYQGVCSWQWFYPYHYAPLASDFHGIENLKIEFTLGQPFKPLDQLMAVLPSASAHALPLFYRKLMTEASSPLLAFYPTDFELDMNGKRFSWQAICKLPFIDESLLLSEIARVEHTLTDEERQRNRLGFDVLFIHISQPFAKKIVTFYKRNIGHPKLAIAKVKRKIDPRFSGGMNGYMFISDKPVLPKQIDSPIDGMQMIANNEVLSVFYGCPPYHEHIPRPPEEVAWPKKCIRKKDIKPKLFLWHEHTAVIGRLHSQMPIHKSIFGSRLAKSARQLVLTYCLEMQQKSRGSVERGEGARAHRVFCYDYYKTIDASVGDTSGDKSCTKGGFDKHLKGKQQKRKCEQNDIELSDRTGQSDKHALKDNIQGGDEPTRQSKLDQTFGDKISIDGVSEKHERERKWKKGNMVPNGHADGLSCHANLEKGICADGTRGEETIAADESRKEAVGVLDNNQVGDELTLQLQMDRTVGDKSSIDGESGAHKKKQRQNEGNAIAAGICGSDIVPNEHEGTDGIRSRLILEKGICADKVQGEKTVVVESSKQAICVPDNNQGREESTFQLQADQTAEGKSTIHEGTDESFSHLNLEEGIRADEDRGEKTMAVESSKQPIGVPDNIVGGVELTISNSMEAVDTTPTETNGNSMDGHVGEDGLACHFNRKEMVLVDESIGDENSRSEKQQREKRKKGELDLNVIKPNDPDNCSFSILDNNIVVKDSTAIQITQTPVCAGVTGGDRSSHCS</sequence>
<name>A0AA88D620_FICCA</name>
<evidence type="ECO:0000259" key="8">
    <source>
        <dbReference type="Pfam" id="PF17846"/>
    </source>
</evidence>
<dbReference type="GO" id="GO:0005634">
    <property type="term" value="C:nucleus"/>
    <property type="evidence" value="ECO:0007669"/>
    <property type="project" value="TreeGrafter"/>
</dbReference>
<accession>A0AA88D620</accession>
<feature type="compositionally biased region" description="Basic and acidic residues" evidence="6">
    <location>
        <begin position="1108"/>
        <end position="1122"/>
    </location>
</feature>
<dbReference type="EMBL" id="BTGU01000018">
    <property type="protein sequence ID" value="GMN44246.1"/>
    <property type="molecule type" value="Genomic_DNA"/>
</dbReference>
<dbReference type="GO" id="GO:0006397">
    <property type="term" value="P:mRNA processing"/>
    <property type="evidence" value="ECO:0007669"/>
    <property type="project" value="UniProtKB-KW"/>
</dbReference>
<keyword evidence="10" id="KW-1185">Reference proteome</keyword>
<feature type="domain" description="Xrn1 helical" evidence="8">
    <location>
        <begin position="372"/>
        <end position="676"/>
    </location>
</feature>
<keyword evidence="4" id="KW-0378">Hydrolase</keyword>
<feature type="domain" description="Xrn1 N-terminal" evidence="7">
    <location>
        <begin position="1"/>
        <end position="164"/>
    </location>
</feature>
<dbReference type="Proteomes" id="UP001187192">
    <property type="component" value="Unassembled WGS sequence"/>
</dbReference>
<feature type="region of interest" description="Disordered" evidence="6">
    <location>
        <begin position="1102"/>
        <end position="1122"/>
    </location>
</feature>
<dbReference type="PANTHER" id="PTHR12341:SF53">
    <property type="entry name" value="5'-3' EXORIBONUCLEASE"/>
    <property type="match status" value="1"/>
</dbReference>
<evidence type="ECO:0000313" key="9">
    <source>
        <dbReference type="EMBL" id="GMN44246.1"/>
    </source>
</evidence>
<dbReference type="AlphaFoldDB" id="A0AA88D620"/>
<dbReference type="FunFam" id="1.25.40.1050:FF:000002">
    <property type="entry name" value="5'-3' exoribonuclease"/>
    <property type="match status" value="1"/>
</dbReference>
<dbReference type="Gene3D" id="1.25.40.1050">
    <property type="match status" value="1"/>
</dbReference>
<dbReference type="PANTHER" id="PTHR12341">
    <property type="entry name" value="5'-&gt;3' EXORIBONUCLEASE"/>
    <property type="match status" value="1"/>
</dbReference>
<evidence type="ECO:0000256" key="6">
    <source>
        <dbReference type="SAM" id="MobiDB-lite"/>
    </source>
</evidence>
<dbReference type="InterPro" id="IPR041412">
    <property type="entry name" value="Xrn1_helical"/>
</dbReference>
<keyword evidence="2" id="KW-0507">mRNA processing</keyword>
<evidence type="ECO:0000256" key="2">
    <source>
        <dbReference type="ARBA" id="ARBA00022664"/>
    </source>
</evidence>
<comment type="similarity">
    <text evidence="1">Belongs to the 5'-3' exonuclease family. XRN2/RAT1 subfamily.</text>
</comment>
<dbReference type="Gene3D" id="3.40.50.12390">
    <property type="match status" value="1"/>
</dbReference>
<feature type="region of interest" description="Disordered" evidence="6">
    <location>
        <begin position="905"/>
        <end position="927"/>
    </location>
</feature>
<protein>
    <submittedName>
        <fullName evidence="9">Uncharacterized protein</fullName>
    </submittedName>
</protein>
<comment type="caution">
    <text evidence="9">The sequence shown here is derived from an EMBL/GenBank/DDBJ whole genome shotgun (WGS) entry which is preliminary data.</text>
</comment>
<evidence type="ECO:0000256" key="1">
    <source>
        <dbReference type="ARBA" id="ARBA00006994"/>
    </source>
</evidence>
<proteinExistence type="inferred from homology"/>
<dbReference type="Pfam" id="PF17846">
    <property type="entry name" value="XRN_M"/>
    <property type="match status" value="2"/>
</dbReference>
<feature type="region of interest" description="Disordered" evidence="6">
    <location>
        <begin position="115"/>
        <end position="137"/>
    </location>
</feature>
<evidence type="ECO:0000256" key="5">
    <source>
        <dbReference type="ARBA" id="ARBA00022839"/>
    </source>
</evidence>
<keyword evidence="5" id="KW-0269">Exonuclease</keyword>
<gene>
    <name evidence="9" type="ORF">TIFTF001_013438</name>
</gene>
<organism evidence="9 10">
    <name type="scientific">Ficus carica</name>
    <name type="common">Common fig</name>
    <dbReference type="NCBI Taxonomy" id="3494"/>
    <lineage>
        <taxon>Eukaryota</taxon>
        <taxon>Viridiplantae</taxon>
        <taxon>Streptophyta</taxon>
        <taxon>Embryophyta</taxon>
        <taxon>Tracheophyta</taxon>
        <taxon>Spermatophyta</taxon>
        <taxon>Magnoliopsida</taxon>
        <taxon>eudicotyledons</taxon>
        <taxon>Gunneridae</taxon>
        <taxon>Pentapetalae</taxon>
        <taxon>rosids</taxon>
        <taxon>fabids</taxon>
        <taxon>Rosales</taxon>
        <taxon>Moraceae</taxon>
        <taxon>Ficeae</taxon>
        <taxon>Ficus</taxon>
    </lineage>
</organism>
<feature type="compositionally biased region" description="Basic and acidic residues" evidence="6">
    <location>
        <begin position="906"/>
        <end position="919"/>
    </location>
</feature>
<dbReference type="Pfam" id="PF03159">
    <property type="entry name" value="XRN_N"/>
    <property type="match status" value="1"/>
</dbReference>
<reference evidence="9" key="1">
    <citation type="submission" date="2023-07" db="EMBL/GenBank/DDBJ databases">
        <title>draft genome sequence of fig (Ficus carica).</title>
        <authorList>
            <person name="Takahashi T."/>
            <person name="Nishimura K."/>
        </authorList>
    </citation>
    <scope>NUCLEOTIDE SEQUENCE</scope>
</reference>
<dbReference type="GO" id="GO:0004534">
    <property type="term" value="F:5'-3' RNA exonuclease activity"/>
    <property type="evidence" value="ECO:0007669"/>
    <property type="project" value="TreeGrafter"/>
</dbReference>
<evidence type="ECO:0000256" key="3">
    <source>
        <dbReference type="ARBA" id="ARBA00022722"/>
    </source>
</evidence>
<dbReference type="GO" id="GO:0003723">
    <property type="term" value="F:RNA binding"/>
    <property type="evidence" value="ECO:0007669"/>
    <property type="project" value="TreeGrafter"/>
</dbReference>